<dbReference type="InterPro" id="IPR010998">
    <property type="entry name" value="Integrase_recombinase_N"/>
</dbReference>
<dbReference type="KEGG" id="wma:WM2015_571"/>
<dbReference type="RefSeq" id="WP_049724627.1">
    <property type="nucleotide sequence ID" value="NZ_CP012154.1"/>
</dbReference>
<comment type="similarity">
    <text evidence="1">Belongs to the 'phage' integrase family.</text>
</comment>
<sequence>MGHSELTTINALIVRMRSKLGERELSPRVLKAWLYWARCLLMANTDRAPEDLDSEDIRRFVDQLHRRRPLNPPTRRQLLEACVFLLREVLGSSDEGLPSLLEFGEQDRQPVILSPAEVQALLEQLDGTDWLVASLVYGAGLRLLECLRLRVQDLKPDRIRVCDASGRPSRETVLPDRVRGPIRAHIEALKLQHIRELADGFGGVQLPLGMRAPTSMNKSWSWQFLFPGPYSQDPSRRERMALRGHCLEAEVIEAIERAARQAGIERPVSANTLRNSFAAHLLQRGVAVTDVEKLLGLEPRRAASATRMVDQASSAVA</sequence>
<dbReference type="EMBL" id="CP012154">
    <property type="protein sequence ID" value="AKS40953.1"/>
    <property type="molecule type" value="Genomic_DNA"/>
</dbReference>
<dbReference type="InterPro" id="IPR050090">
    <property type="entry name" value="Tyrosine_recombinase_XerCD"/>
</dbReference>
<accession>A0A0K0XTD8</accession>
<dbReference type="OrthoDB" id="9801717at2"/>
<evidence type="ECO:0000256" key="4">
    <source>
        <dbReference type="ARBA" id="ARBA00023172"/>
    </source>
</evidence>
<protein>
    <submittedName>
        <fullName evidence="5">Uncharacterized protein</fullName>
    </submittedName>
</protein>
<reference evidence="5 6" key="1">
    <citation type="submission" date="2015-07" db="EMBL/GenBank/DDBJ databases">
        <authorList>
            <person name="Noorani M."/>
        </authorList>
    </citation>
    <scope>NUCLEOTIDE SEQUENCE [LARGE SCALE GENOMIC DNA]</scope>
    <source>
        <strain evidence="5 6">KCTC 42284</strain>
    </source>
</reference>
<keyword evidence="6" id="KW-1185">Reference proteome</keyword>
<dbReference type="GO" id="GO:0015074">
    <property type="term" value="P:DNA integration"/>
    <property type="evidence" value="ECO:0007669"/>
    <property type="project" value="UniProtKB-KW"/>
</dbReference>
<dbReference type="InterPro" id="IPR013762">
    <property type="entry name" value="Integrase-like_cat_sf"/>
</dbReference>
<dbReference type="Gene3D" id="1.10.150.130">
    <property type="match status" value="1"/>
</dbReference>
<gene>
    <name evidence="5" type="ORF">WM2015_571</name>
</gene>
<evidence type="ECO:0000313" key="5">
    <source>
        <dbReference type="EMBL" id="AKS40953.1"/>
    </source>
</evidence>
<dbReference type="PANTHER" id="PTHR30349">
    <property type="entry name" value="PHAGE INTEGRASE-RELATED"/>
    <property type="match status" value="1"/>
</dbReference>
<dbReference type="SUPFAM" id="SSF56349">
    <property type="entry name" value="DNA breaking-rejoining enzymes"/>
    <property type="match status" value="1"/>
</dbReference>
<evidence type="ECO:0000256" key="2">
    <source>
        <dbReference type="ARBA" id="ARBA00022908"/>
    </source>
</evidence>
<evidence type="ECO:0000256" key="1">
    <source>
        <dbReference type="ARBA" id="ARBA00008857"/>
    </source>
</evidence>
<dbReference type="Pfam" id="PF00589">
    <property type="entry name" value="Phage_integrase"/>
    <property type="match status" value="1"/>
</dbReference>
<evidence type="ECO:0000313" key="6">
    <source>
        <dbReference type="Proteomes" id="UP000066624"/>
    </source>
</evidence>
<dbReference type="GO" id="GO:0003677">
    <property type="term" value="F:DNA binding"/>
    <property type="evidence" value="ECO:0007669"/>
    <property type="project" value="UniProtKB-KW"/>
</dbReference>
<dbReference type="PROSITE" id="PS51898">
    <property type="entry name" value="TYR_RECOMBINASE"/>
    <property type="match status" value="1"/>
</dbReference>
<keyword evidence="3" id="KW-0238">DNA-binding</keyword>
<dbReference type="InterPro" id="IPR004107">
    <property type="entry name" value="Integrase_SAM-like_N"/>
</dbReference>
<dbReference type="GO" id="GO:0006310">
    <property type="term" value="P:DNA recombination"/>
    <property type="evidence" value="ECO:0007669"/>
    <property type="project" value="UniProtKB-KW"/>
</dbReference>
<name>A0A0K0XTD8_9GAMM</name>
<dbReference type="AlphaFoldDB" id="A0A0K0XTD8"/>
<keyword evidence="2" id="KW-0229">DNA integration</keyword>
<dbReference type="InterPro" id="IPR002104">
    <property type="entry name" value="Integrase_catalytic"/>
</dbReference>
<dbReference type="STRING" id="1579979.WM2015_571"/>
<dbReference type="PANTHER" id="PTHR30349:SF64">
    <property type="entry name" value="PROPHAGE INTEGRASE INTD-RELATED"/>
    <property type="match status" value="1"/>
</dbReference>
<dbReference type="InterPro" id="IPR011010">
    <property type="entry name" value="DNA_brk_join_enz"/>
</dbReference>
<dbReference type="Proteomes" id="UP000066624">
    <property type="component" value="Chromosome"/>
</dbReference>
<dbReference type="Gene3D" id="1.10.443.10">
    <property type="entry name" value="Intergrase catalytic core"/>
    <property type="match status" value="1"/>
</dbReference>
<organism evidence="5 6">
    <name type="scientific">Wenzhouxiangella marina</name>
    <dbReference type="NCBI Taxonomy" id="1579979"/>
    <lineage>
        <taxon>Bacteria</taxon>
        <taxon>Pseudomonadati</taxon>
        <taxon>Pseudomonadota</taxon>
        <taxon>Gammaproteobacteria</taxon>
        <taxon>Chromatiales</taxon>
        <taxon>Wenzhouxiangellaceae</taxon>
        <taxon>Wenzhouxiangella</taxon>
    </lineage>
</organism>
<proteinExistence type="inferred from homology"/>
<evidence type="ECO:0000256" key="3">
    <source>
        <dbReference type="ARBA" id="ARBA00023125"/>
    </source>
</evidence>
<dbReference type="Pfam" id="PF13495">
    <property type="entry name" value="Phage_int_SAM_4"/>
    <property type="match status" value="1"/>
</dbReference>
<keyword evidence="4" id="KW-0233">DNA recombination</keyword>